<dbReference type="PANTHER" id="PTHR31916">
    <property type="match status" value="1"/>
</dbReference>
<dbReference type="EC" id="3.2.1.26" evidence="3"/>
<dbReference type="PANTHER" id="PTHR31916:SF28">
    <property type="entry name" value="NEUTRAL_ALKALINE INVERTASE 3, CHLOROPLASTIC"/>
    <property type="match status" value="1"/>
</dbReference>
<keyword evidence="4" id="KW-0378">Hydrolase</keyword>
<evidence type="ECO:0000256" key="1">
    <source>
        <dbReference type="ARBA" id="ARBA00000094"/>
    </source>
</evidence>
<dbReference type="GO" id="GO:0005975">
    <property type="term" value="P:carbohydrate metabolic process"/>
    <property type="evidence" value="ECO:0007669"/>
    <property type="project" value="InterPro"/>
</dbReference>
<dbReference type="EMBL" id="QBML01000025">
    <property type="protein sequence ID" value="PZO38190.1"/>
    <property type="molecule type" value="Genomic_DNA"/>
</dbReference>
<name>A0A2W4W1N7_9CYAN</name>
<dbReference type="SUPFAM" id="SSF48208">
    <property type="entry name" value="Six-hairpin glycosidases"/>
    <property type="match status" value="1"/>
</dbReference>
<protein>
    <recommendedName>
        <fullName evidence="3">beta-fructofuranosidase</fullName>
        <ecNumber evidence="3">3.2.1.26</ecNumber>
    </recommendedName>
</protein>
<dbReference type="Pfam" id="PF12899">
    <property type="entry name" value="Glyco_hydro_100"/>
    <property type="match status" value="1"/>
</dbReference>
<reference evidence="7 8" key="1">
    <citation type="submission" date="2018-04" db="EMBL/GenBank/DDBJ databases">
        <authorList>
            <person name="Go L.Y."/>
            <person name="Mitchell J.A."/>
        </authorList>
    </citation>
    <scope>NUCLEOTIDE SEQUENCE [LARGE SCALE GENOMIC DNA]</scope>
    <source>
        <strain evidence="7">ULC066bin1</strain>
    </source>
</reference>
<evidence type="ECO:0000256" key="6">
    <source>
        <dbReference type="ARBA" id="ARBA00023295"/>
    </source>
</evidence>
<dbReference type="GO" id="GO:0033926">
    <property type="term" value="F:endo-alpha-N-acetylgalactosaminidase activity"/>
    <property type="evidence" value="ECO:0007669"/>
    <property type="project" value="InterPro"/>
</dbReference>
<dbReference type="InterPro" id="IPR008928">
    <property type="entry name" value="6-hairpin_glycosidase_sf"/>
</dbReference>
<gene>
    <name evidence="7" type="ORF">DCF19_17125</name>
</gene>
<reference evidence="7 8" key="2">
    <citation type="submission" date="2018-06" db="EMBL/GenBank/DDBJ databases">
        <title>Metagenomic assembly of (sub)arctic Cyanobacteria and their associated microbiome from non-axenic cultures.</title>
        <authorList>
            <person name="Baurain D."/>
        </authorList>
    </citation>
    <scope>NUCLEOTIDE SEQUENCE [LARGE SCALE GENOMIC DNA]</scope>
    <source>
        <strain evidence="7">ULC066bin1</strain>
    </source>
</reference>
<evidence type="ECO:0000256" key="2">
    <source>
        <dbReference type="ARBA" id="ARBA00007671"/>
    </source>
</evidence>
<comment type="caution">
    <text evidence="7">The sequence shown here is derived from an EMBL/GenBank/DDBJ whole genome shotgun (WGS) entry which is preliminary data.</text>
</comment>
<dbReference type="AlphaFoldDB" id="A0A2W4W1N7"/>
<evidence type="ECO:0000313" key="7">
    <source>
        <dbReference type="EMBL" id="PZO38190.1"/>
    </source>
</evidence>
<comment type="similarity">
    <text evidence="2">Belongs to the glycosyl hydrolase 100 family.</text>
</comment>
<dbReference type="Proteomes" id="UP000249467">
    <property type="component" value="Unassembled WGS sequence"/>
</dbReference>
<evidence type="ECO:0000256" key="3">
    <source>
        <dbReference type="ARBA" id="ARBA00012758"/>
    </source>
</evidence>
<dbReference type="GO" id="GO:0004564">
    <property type="term" value="F:beta-fructofuranosidase activity"/>
    <property type="evidence" value="ECO:0007669"/>
    <property type="project" value="UniProtKB-EC"/>
</dbReference>
<accession>A0A2W4W1N7</accession>
<keyword evidence="5" id="KW-0119">Carbohydrate metabolism</keyword>
<dbReference type="InterPro" id="IPR012341">
    <property type="entry name" value="6hp_glycosidase-like_sf"/>
</dbReference>
<evidence type="ECO:0000256" key="5">
    <source>
        <dbReference type="ARBA" id="ARBA00023277"/>
    </source>
</evidence>
<proteinExistence type="inferred from homology"/>
<dbReference type="InterPro" id="IPR024746">
    <property type="entry name" value="Glyco_hydro_100"/>
</dbReference>
<dbReference type="Gene3D" id="1.50.10.10">
    <property type="match status" value="1"/>
</dbReference>
<organism evidence="7 8">
    <name type="scientific">Pseudanabaena frigida</name>
    <dbReference type="NCBI Taxonomy" id="945775"/>
    <lineage>
        <taxon>Bacteria</taxon>
        <taxon>Bacillati</taxon>
        <taxon>Cyanobacteriota</taxon>
        <taxon>Cyanophyceae</taxon>
        <taxon>Pseudanabaenales</taxon>
        <taxon>Pseudanabaenaceae</taxon>
        <taxon>Pseudanabaena</taxon>
    </lineage>
</organism>
<comment type="catalytic activity">
    <reaction evidence="1">
        <text>Hydrolysis of terminal non-reducing beta-D-fructofuranoside residues in beta-D-fructofuranosides.</text>
        <dbReference type="EC" id="3.2.1.26"/>
    </reaction>
</comment>
<evidence type="ECO:0000313" key="8">
    <source>
        <dbReference type="Proteomes" id="UP000249467"/>
    </source>
</evidence>
<evidence type="ECO:0000256" key="4">
    <source>
        <dbReference type="ARBA" id="ARBA00022801"/>
    </source>
</evidence>
<keyword evidence="6" id="KW-0326">Glycosidase</keyword>
<sequence length="484" mass="55970">MKEESLVQLAKSLLYEKALVKINGEFVGAIAAIPRNQNNQDLNYSEIFIRDNVPVMIYLLLEGKFTIVKHFLNTCLKLQSDQFQTRGIFPTSFVETEGNLVADYGQRAIGRVCSVDASLWWAILAYLYVKRSGDREWATTSEVQIGIQGLLNLILHPSFRDAPTLFVPDGAFMIDRPLDVWGNPLEIQALLYGALLSAVGLIQIDLDEKGYADERATDNFHDPSNALIEQQIHLKAYAIAWLKKLRSYMLKHYWVNSKIVQTIRRRPTEQYGDRVANEYNIQTETIPHWLQEWLGDRGGYLIGNVRTGRPDFRFFTLGNCLGATFDLISLAQQRSLFRLMHQNQADLFAQMPLRICHPPLESEDWRKKTGYDRKNLPWCYHNAGHWPCLFWFFVIATLRHKQHQSSIDNVAIDILLQDNYEILLKRLPQENWAEYFDGPNGIWVGQQARLYQTWTIVSFLLTHHFLKVNPDDANIMDLPNLKNL</sequence>